<comment type="caution">
    <text evidence="2">The sequence shown here is derived from an EMBL/GenBank/DDBJ whole genome shotgun (WGS) entry which is preliminary data.</text>
</comment>
<dbReference type="EMBL" id="SODV01000001">
    <property type="protein sequence ID" value="TDX01972.1"/>
    <property type="molecule type" value="Genomic_DNA"/>
</dbReference>
<gene>
    <name evidence="2" type="ORF">EDB95_3019</name>
</gene>
<dbReference type="Proteomes" id="UP000294498">
    <property type="component" value="Unassembled WGS sequence"/>
</dbReference>
<feature type="signal peptide" evidence="1">
    <location>
        <begin position="1"/>
        <end position="25"/>
    </location>
</feature>
<evidence type="ECO:0000313" key="2">
    <source>
        <dbReference type="EMBL" id="TDX01972.1"/>
    </source>
</evidence>
<name>A0A4R8DUC8_9BACT</name>
<evidence type="ECO:0000313" key="3">
    <source>
        <dbReference type="Proteomes" id="UP000294498"/>
    </source>
</evidence>
<dbReference type="RefSeq" id="WP_133994604.1">
    <property type="nucleotide sequence ID" value="NZ_SODV01000001.1"/>
</dbReference>
<evidence type="ECO:0000256" key="1">
    <source>
        <dbReference type="SAM" id="SignalP"/>
    </source>
</evidence>
<organism evidence="2 3">
    <name type="scientific">Dinghuibacter silviterrae</name>
    <dbReference type="NCBI Taxonomy" id="1539049"/>
    <lineage>
        <taxon>Bacteria</taxon>
        <taxon>Pseudomonadati</taxon>
        <taxon>Bacteroidota</taxon>
        <taxon>Chitinophagia</taxon>
        <taxon>Chitinophagales</taxon>
        <taxon>Chitinophagaceae</taxon>
        <taxon>Dinghuibacter</taxon>
    </lineage>
</organism>
<sequence length="170" mass="17433">MKKLLNASLAVAVLALAIFSSCSKGSNGATGATGPAGPDSVFSSGWFTLAMHDSVVAVGDTIFVEGVTTPNVTQGILDSGVVLAYIAVDDANGNTIEENAAVDMEITMSVGYLYLQSSSDYSQVSFRYVVIPGKDVATIASTTGLTRSELQKLSPDKLSAALKTAGISSN</sequence>
<proteinExistence type="predicted"/>
<feature type="chain" id="PRO_5020700898" description="Lipoprotein" evidence="1">
    <location>
        <begin position="26"/>
        <end position="170"/>
    </location>
</feature>
<evidence type="ECO:0008006" key="4">
    <source>
        <dbReference type="Google" id="ProtNLM"/>
    </source>
</evidence>
<reference evidence="2 3" key="1">
    <citation type="submission" date="2019-03" db="EMBL/GenBank/DDBJ databases">
        <title>Genomic Encyclopedia of Type Strains, Phase IV (KMG-IV): sequencing the most valuable type-strain genomes for metagenomic binning, comparative biology and taxonomic classification.</title>
        <authorList>
            <person name="Goeker M."/>
        </authorList>
    </citation>
    <scope>NUCLEOTIDE SEQUENCE [LARGE SCALE GENOMIC DNA]</scope>
    <source>
        <strain evidence="2 3">DSM 100059</strain>
    </source>
</reference>
<protein>
    <recommendedName>
        <fullName evidence="4">Lipoprotein</fullName>
    </recommendedName>
</protein>
<keyword evidence="3" id="KW-1185">Reference proteome</keyword>
<accession>A0A4R8DUC8</accession>
<dbReference type="AlphaFoldDB" id="A0A4R8DUC8"/>
<dbReference type="PROSITE" id="PS51257">
    <property type="entry name" value="PROKAR_LIPOPROTEIN"/>
    <property type="match status" value="1"/>
</dbReference>
<keyword evidence="1" id="KW-0732">Signal</keyword>